<dbReference type="AlphaFoldDB" id="A0A7W7HUT1"/>
<proteinExistence type="predicted"/>
<dbReference type="SMART" id="SM00267">
    <property type="entry name" value="GGDEF"/>
    <property type="match status" value="1"/>
</dbReference>
<dbReference type="CDD" id="cd01949">
    <property type="entry name" value="GGDEF"/>
    <property type="match status" value="1"/>
</dbReference>
<dbReference type="NCBIfam" id="TIGR00254">
    <property type="entry name" value="GGDEF"/>
    <property type="match status" value="1"/>
</dbReference>
<evidence type="ECO:0000313" key="3">
    <source>
        <dbReference type="Proteomes" id="UP000578112"/>
    </source>
</evidence>
<dbReference type="InterPro" id="IPR043128">
    <property type="entry name" value="Rev_trsase/Diguanyl_cyclase"/>
</dbReference>
<comment type="caution">
    <text evidence="2">The sequence shown here is derived from an EMBL/GenBank/DDBJ whole genome shotgun (WGS) entry which is preliminary data.</text>
</comment>
<dbReference type="Pfam" id="PF00990">
    <property type="entry name" value="GGDEF"/>
    <property type="match status" value="1"/>
</dbReference>
<dbReference type="InterPro" id="IPR029787">
    <property type="entry name" value="Nucleotide_cyclase"/>
</dbReference>
<keyword evidence="3" id="KW-1185">Reference proteome</keyword>
<dbReference type="Proteomes" id="UP000578112">
    <property type="component" value="Unassembled WGS sequence"/>
</dbReference>
<gene>
    <name evidence="2" type="ORF">BJ971_001759</name>
</gene>
<dbReference type="InterPro" id="IPR050469">
    <property type="entry name" value="Diguanylate_Cyclase"/>
</dbReference>
<dbReference type="FunFam" id="3.30.70.270:FF:000001">
    <property type="entry name" value="Diguanylate cyclase domain protein"/>
    <property type="match status" value="1"/>
</dbReference>
<accession>A0A7W7HUT1</accession>
<dbReference type="PANTHER" id="PTHR45138">
    <property type="entry name" value="REGULATORY COMPONENTS OF SENSORY TRANSDUCTION SYSTEM"/>
    <property type="match status" value="1"/>
</dbReference>
<dbReference type="SUPFAM" id="SSF55073">
    <property type="entry name" value="Nucleotide cyclase"/>
    <property type="match status" value="1"/>
</dbReference>
<protein>
    <submittedName>
        <fullName evidence="2">Diguanylate cyclase (GGDEF)-like protein</fullName>
    </submittedName>
</protein>
<dbReference type="SUPFAM" id="SSF48452">
    <property type="entry name" value="TPR-like"/>
    <property type="match status" value="1"/>
</dbReference>
<dbReference type="InterPro" id="IPR011990">
    <property type="entry name" value="TPR-like_helical_dom_sf"/>
</dbReference>
<dbReference type="PROSITE" id="PS50887">
    <property type="entry name" value="GGDEF"/>
    <property type="match status" value="1"/>
</dbReference>
<name>A0A7W7HUT1_9ACTN</name>
<dbReference type="InterPro" id="IPR000160">
    <property type="entry name" value="GGDEF_dom"/>
</dbReference>
<dbReference type="Gene3D" id="1.25.40.10">
    <property type="entry name" value="Tetratricopeptide repeat domain"/>
    <property type="match status" value="1"/>
</dbReference>
<feature type="domain" description="GGDEF" evidence="1">
    <location>
        <begin position="378"/>
        <end position="515"/>
    </location>
</feature>
<organism evidence="2 3">
    <name type="scientific">Actinoplanes digitatis</name>
    <dbReference type="NCBI Taxonomy" id="1868"/>
    <lineage>
        <taxon>Bacteria</taxon>
        <taxon>Bacillati</taxon>
        <taxon>Actinomycetota</taxon>
        <taxon>Actinomycetes</taxon>
        <taxon>Micromonosporales</taxon>
        <taxon>Micromonosporaceae</taxon>
        <taxon>Actinoplanes</taxon>
    </lineage>
</organism>
<dbReference type="EMBL" id="JACHNH010000001">
    <property type="protein sequence ID" value="MBB4761203.1"/>
    <property type="molecule type" value="Genomic_DNA"/>
</dbReference>
<dbReference type="PANTHER" id="PTHR45138:SF9">
    <property type="entry name" value="DIGUANYLATE CYCLASE DGCM-RELATED"/>
    <property type="match status" value="1"/>
</dbReference>
<evidence type="ECO:0000259" key="1">
    <source>
        <dbReference type="PROSITE" id="PS50887"/>
    </source>
</evidence>
<dbReference type="Gene3D" id="3.30.70.270">
    <property type="match status" value="1"/>
</dbReference>
<evidence type="ECO:0000313" key="2">
    <source>
        <dbReference type="EMBL" id="MBB4761203.1"/>
    </source>
</evidence>
<sequence>MGAEALSAALLAIDEQIVTDAVAGLAAVAGLLRQAMAMGDEGLVMRARLQHARLSMRIGEITGVAREVSDILQWAAQHGERQLEARAHMLFANIHELSGDAARKLEHALSAVELLDETATAPQQIAARTRLGDALAATSAMDSAGLQYQQAEELARKAQRWDLLTNGVLNNWAYYAYICGDIAQAREVAGQMMTAADRHGVELAPSGLHTIGEIQAANGEYAEAEQTTLACIARHDAGHINHADDLAYYRLTLARARRGLGDLVQAQQHLDACRELCAELDLHELLAQVHGEQAELHAACGDHHAAFTQLKAFIAARDNLSSREREAQAQARQAMFETTEARQQAEQFREQARRDPLTGLHNRRYADEELPALITSDPGLTLAIADIDHFKRINDTLSHDAGDQVLIQVAKILDTELAAEVPHGFTARLGGEEFLLVLPATALAAATAVLNRIRHAVSAYDWHDTAGGLPVTISIGAGATSETTPSGQTATLASADRNLYAAKHQGRNRVVTGTPRDKLPRAYRDRDIT</sequence>
<dbReference type="GO" id="GO:0052621">
    <property type="term" value="F:diguanylate cyclase activity"/>
    <property type="evidence" value="ECO:0007669"/>
    <property type="project" value="TreeGrafter"/>
</dbReference>
<dbReference type="RefSeq" id="WP_184991464.1">
    <property type="nucleotide sequence ID" value="NZ_BOMK01000014.1"/>
</dbReference>
<reference evidence="2 3" key="1">
    <citation type="submission" date="2020-08" db="EMBL/GenBank/DDBJ databases">
        <title>Sequencing the genomes of 1000 actinobacteria strains.</title>
        <authorList>
            <person name="Klenk H.-P."/>
        </authorList>
    </citation>
    <scope>NUCLEOTIDE SEQUENCE [LARGE SCALE GENOMIC DNA]</scope>
    <source>
        <strain evidence="2 3">DSM 43149</strain>
    </source>
</reference>